<gene>
    <name evidence="2" type="ORF">NSP04_12790</name>
</gene>
<dbReference type="EMBL" id="JANKHG010000026">
    <property type="protein sequence ID" value="MCR2747525.1"/>
    <property type="molecule type" value="Genomic_DNA"/>
</dbReference>
<dbReference type="Proteomes" id="UP001165267">
    <property type="component" value="Unassembled WGS sequence"/>
</dbReference>
<keyword evidence="1" id="KW-0812">Transmembrane</keyword>
<evidence type="ECO:0000256" key="1">
    <source>
        <dbReference type="SAM" id="Phobius"/>
    </source>
</evidence>
<accession>A0ABT1XJQ0</accession>
<dbReference type="RefSeq" id="WP_257512913.1">
    <property type="nucleotide sequence ID" value="NZ_JANKHG010000026.1"/>
</dbReference>
<protein>
    <submittedName>
        <fullName evidence="2">Uncharacterized protein</fullName>
    </submittedName>
</protein>
<comment type="caution">
    <text evidence="2">The sequence shown here is derived from an EMBL/GenBank/DDBJ whole genome shotgun (WGS) entry which is preliminary data.</text>
</comment>
<keyword evidence="1" id="KW-0472">Membrane</keyword>
<reference evidence="2" key="1">
    <citation type="submission" date="2022-07" db="EMBL/GenBank/DDBJ databases">
        <authorList>
            <person name="Xamxidin M."/>
        </authorList>
    </citation>
    <scope>NUCLEOTIDE SEQUENCE</scope>
    <source>
        <strain evidence="2">YS8-69</strain>
    </source>
</reference>
<evidence type="ECO:0000313" key="2">
    <source>
        <dbReference type="EMBL" id="MCR2747525.1"/>
    </source>
</evidence>
<evidence type="ECO:0000313" key="3">
    <source>
        <dbReference type="Proteomes" id="UP001165267"/>
    </source>
</evidence>
<name>A0ABT1XJQ0_9BURK</name>
<feature type="transmembrane region" description="Helical" evidence="1">
    <location>
        <begin position="6"/>
        <end position="25"/>
    </location>
</feature>
<organism evidence="2 3">
    <name type="scientific">Limnobacter parvus</name>
    <dbReference type="NCBI Taxonomy" id="2939690"/>
    <lineage>
        <taxon>Bacteria</taxon>
        <taxon>Pseudomonadati</taxon>
        <taxon>Pseudomonadota</taxon>
        <taxon>Betaproteobacteria</taxon>
        <taxon>Burkholderiales</taxon>
        <taxon>Burkholderiaceae</taxon>
        <taxon>Limnobacter</taxon>
    </lineage>
</organism>
<proteinExistence type="predicted"/>
<sequence>MQFTLLQVRWWLIHTVGGMAVVASARRARRKKEIAEQGEGA</sequence>
<keyword evidence="1" id="KW-1133">Transmembrane helix</keyword>
<keyword evidence="3" id="KW-1185">Reference proteome</keyword>